<keyword evidence="8" id="KW-1185">Reference proteome</keyword>
<dbReference type="InterPro" id="IPR036922">
    <property type="entry name" value="Rieske_2Fe-2S_sf"/>
</dbReference>
<sequence length="514" mass="57395">MNENNEKFNCLANHDPIPRPYWLTSTDQKNHPPLEKDITVDVAIVGGGMVGITSAWLLKQAGLSVAIVEADHILQGTTGHTTAKITSQHGLIYDKITNKMGNELASQYAQANESAIHFIADLIKEKEISCDFSWQPAYVYTQSPVYVQKLIDETKAASSLGLMASYVESLPLPFDIQGAMKFEDQAQFHPRKYLLSLAKDIVGDNSYIFEQTRAVDIQEGSLCQVITHNNNKKVTASHVIIASHYPFYDKPGLYFARIYQERSYILGAKIKGDFPKGMFINAEQPTRSLRTQPMEDGELVLIGGENHKSGHGQSTLKHYEALCQFAHKHFDVEDILFRWSTQDCVTMDNIPYIGHLTADRPNVYVATGFGKWGMTNSTVSAIMLRDLIVKGENPWTSVYYPSRIRPQASATEFIVQNVDVATRFISGKLIPNSKDMNLQPGQGKVLQIKGQRVGAYCDENGEIHVVDTTCTHLGCELTWNDAEKSWDCPCHGSRFSYTGDIIEGPALKPLQKLQ</sequence>
<dbReference type="PANTHER" id="PTHR13847">
    <property type="entry name" value="SARCOSINE DEHYDROGENASE-RELATED"/>
    <property type="match status" value="1"/>
</dbReference>
<keyword evidence="4" id="KW-0411">Iron-sulfur</keyword>
<evidence type="ECO:0000259" key="6">
    <source>
        <dbReference type="PROSITE" id="PS51296"/>
    </source>
</evidence>
<dbReference type="InterPro" id="IPR005805">
    <property type="entry name" value="Rieske_Fe-S_prot_C"/>
</dbReference>
<dbReference type="GO" id="GO:0004497">
    <property type="term" value="F:monooxygenase activity"/>
    <property type="evidence" value="ECO:0007669"/>
    <property type="project" value="UniProtKB-ARBA"/>
</dbReference>
<dbReference type="OrthoDB" id="9767869at2"/>
<dbReference type="eggNOG" id="COG0665">
    <property type="taxonomic scope" value="Bacteria"/>
</dbReference>
<evidence type="ECO:0000313" key="8">
    <source>
        <dbReference type="Proteomes" id="UP000001572"/>
    </source>
</evidence>
<dbReference type="KEGG" id="amt:Amet_4663"/>
<keyword evidence="3" id="KW-0408">Iron</keyword>
<dbReference type="RefSeq" id="WP_012065621.1">
    <property type="nucleotide sequence ID" value="NC_009633.1"/>
</dbReference>
<evidence type="ECO:0000256" key="1">
    <source>
        <dbReference type="ARBA" id="ARBA00022714"/>
    </source>
</evidence>
<organism evidence="7 8">
    <name type="scientific">Alkaliphilus metalliredigens (strain QYMF)</name>
    <dbReference type="NCBI Taxonomy" id="293826"/>
    <lineage>
        <taxon>Bacteria</taxon>
        <taxon>Bacillati</taxon>
        <taxon>Bacillota</taxon>
        <taxon>Clostridia</taxon>
        <taxon>Peptostreptococcales</taxon>
        <taxon>Natronincolaceae</taxon>
        <taxon>Alkaliphilus</taxon>
    </lineage>
</organism>
<dbReference type="PROSITE" id="PS51296">
    <property type="entry name" value="RIESKE"/>
    <property type="match status" value="1"/>
</dbReference>
<dbReference type="eggNOG" id="COG0723">
    <property type="taxonomic scope" value="Bacteria"/>
</dbReference>
<reference evidence="8" key="1">
    <citation type="journal article" date="2016" name="Genome Announc.">
        <title>Complete genome sequence of Alkaliphilus metalliredigens strain QYMF, an alkaliphilic and metal-reducing bacterium isolated from borax-contaminated leachate ponds.</title>
        <authorList>
            <person name="Hwang C."/>
            <person name="Copeland A."/>
            <person name="Lucas S."/>
            <person name="Lapidus A."/>
            <person name="Barry K."/>
            <person name="Detter J.C."/>
            <person name="Glavina Del Rio T."/>
            <person name="Hammon N."/>
            <person name="Israni S."/>
            <person name="Dalin E."/>
            <person name="Tice H."/>
            <person name="Pitluck S."/>
            <person name="Chertkov O."/>
            <person name="Brettin T."/>
            <person name="Bruce D."/>
            <person name="Han C."/>
            <person name="Schmutz J."/>
            <person name="Larimer F."/>
            <person name="Land M.L."/>
            <person name="Hauser L."/>
            <person name="Kyrpides N."/>
            <person name="Mikhailova N."/>
            <person name="Ye Q."/>
            <person name="Zhou J."/>
            <person name="Richardson P."/>
            <person name="Fields M.W."/>
        </authorList>
    </citation>
    <scope>NUCLEOTIDE SEQUENCE [LARGE SCALE GENOMIC DNA]</scope>
    <source>
        <strain evidence="8">QYMF</strain>
    </source>
</reference>
<dbReference type="PRINTS" id="PR00162">
    <property type="entry name" value="RIESKE"/>
</dbReference>
<dbReference type="SUPFAM" id="SSF50022">
    <property type="entry name" value="ISP domain"/>
    <property type="match status" value="1"/>
</dbReference>
<dbReference type="Pfam" id="PF01266">
    <property type="entry name" value="DAO"/>
    <property type="match status" value="1"/>
</dbReference>
<dbReference type="Gene3D" id="3.50.50.60">
    <property type="entry name" value="FAD/NAD(P)-binding domain"/>
    <property type="match status" value="1"/>
</dbReference>
<keyword evidence="2" id="KW-0479">Metal-binding</keyword>
<dbReference type="GO" id="GO:0005737">
    <property type="term" value="C:cytoplasm"/>
    <property type="evidence" value="ECO:0007669"/>
    <property type="project" value="TreeGrafter"/>
</dbReference>
<dbReference type="InterPro" id="IPR036188">
    <property type="entry name" value="FAD/NAD-bd_sf"/>
</dbReference>
<evidence type="ECO:0000256" key="3">
    <source>
        <dbReference type="ARBA" id="ARBA00023004"/>
    </source>
</evidence>
<dbReference type="PANTHER" id="PTHR13847:SF274">
    <property type="entry name" value="RIESKE 2FE-2S IRON-SULFUR PROTEIN YHFW-RELATED"/>
    <property type="match status" value="1"/>
</dbReference>
<protein>
    <submittedName>
        <fullName evidence="7">FAD dependent oxidoreductase</fullName>
    </submittedName>
</protein>
<evidence type="ECO:0000256" key="2">
    <source>
        <dbReference type="ARBA" id="ARBA00022723"/>
    </source>
</evidence>
<dbReference type="GO" id="GO:0016020">
    <property type="term" value="C:membrane"/>
    <property type="evidence" value="ECO:0007669"/>
    <property type="project" value="InterPro"/>
</dbReference>
<dbReference type="STRING" id="293826.Amet_4663"/>
<evidence type="ECO:0000256" key="4">
    <source>
        <dbReference type="ARBA" id="ARBA00023014"/>
    </source>
</evidence>
<dbReference type="GO" id="GO:0051537">
    <property type="term" value="F:2 iron, 2 sulfur cluster binding"/>
    <property type="evidence" value="ECO:0007669"/>
    <property type="project" value="UniProtKB-KW"/>
</dbReference>
<dbReference type="Gene3D" id="2.102.10.10">
    <property type="entry name" value="Rieske [2Fe-2S] iron-sulphur domain"/>
    <property type="match status" value="1"/>
</dbReference>
<evidence type="ECO:0000256" key="5">
    <source>
        <dbReference type="ARBA" id="ARBA00023157"/>
    </source>
</evidence>
<dbReference type="Pfam" id="PF00355">
    <property type="entry name" value="Rieske"/>
    <property type="match status" value="1"/>
</dbReference>
<dbReference type="InterPro" id="IPR006076">
    <property type="entry name" value="FAD-dep_OxRdtase"/>
</dbReference>
<dbReference type="Gene3D" id="3.30.9.10">
    <property type="entry name" value="D-Amino Acid Oxidase, subunit A, domain 2"/>
    <property type="match status" value="1"/>
</dbReference>
<dbReference type="GO" id="GO:0016705">
    <property type="term" value="F:oxidoreductase activity, acting on paired donors, with incorporation or reduction of molecular oxygen"/>
    <property type="evidence" value="ECO:0007669"/>
    <property type="project" value="UniProtKB-ARBA"/>
</dbReference>
<dbReference type="FunFam" id="2.102.10.10:FF:000014">
    <property type="entry name" value="Oxidoreductase, FAD dependent"/>
    <property type="match status" value="1"/>
</dbReference>
<keyword evidence="1" id="KW-0001">2Fe-2S</keyword>
<feature type="domain" description="Rieske" evidence="6">
    <location>
        <begin position="430"/>
        <end position="514"/>
    </location>
</feature>
<proteinExistence type="predicted"/>
<dbReference type="CDD" id="cd03477">
    <property type="entry name" value="Rieske_YhfW_C"/>
    <property type="match status" value="1"/>
</dbReference>
<dbReference type="SUPFAM" id="SSF51905">
    <property type="entry name" value="FAD/NAD(P)-binding domain"/>
    <property type="match status" value="1"/>
</dbReference>
<dbReference type="InterPro" id="IPR038010">
    <property type="entry name" value="YhfW_C"/>
</dbReference>
<dbReference type="Proteomes" id="UP000001572">
    <property type="component" value="Chromosome"/>
</dbReference>
<dbReference type="GO" id="GO:0046872">
    <property type="term" value="F:metal ion binding"/>
    <property type="evidence" value="ECO:0007669"/>
    <property type="project" value="UniProtKB-KW"/>
</dbReference>
<name>A6TX15_ALKMQ</name>
<dbReference type="AlphaFoldDB" id="A6TX15"/>
<gene>
    <name evidence="7" type="ordered locus">Amet_4663</name>
</gene>
<accession>A6TX15</accession>
<dbReference type="HOGENOM" id="CLU_007884_15_1_9"/>
<evidence type="ECO:0000313" key="7">
    <source>
        <dbReference type="EMBL" id="ABR50733.1"/>
    </source>
</evidence>
<keyword evidence="5" id="KW-1015">Disulfide bond</keyword>
<dbReference type="EMBL" id="CP000724">
    <property type="protein sequence ID" value="ABR50733.1"/>
    <property type="molecule type" value="Genomic_DNA"/>
</dbReference>
<dbReference type="InterPro" id="IPR017941">
    <property type="entry name" value="Rieske_2Fe-2S"/>
</dbReference>